<comment type="caution">
    <text evidence="2">The sequence shown here is derived from an EMBL/GenBank/DDBJ whole genome shotgun (WGS) entry which is preliminary data.</text>
</comment>
<dbReference type="EMBL" id="JAHQIW010001440">
    <property type="protein sequence ID" value="KAJ1352531.1"/>
    <property type="molecule type" value="Genomic_DNA"/>
</dbReference>
<accession>A0AAD5MR15</accession>
<feature type="region of interest" description="Disordered" evidence="1">
    <location>
        <begin position="1"/>
        <end position="23"/>
    </location>
</feature>
<organism evidence="2 3">
    <name type="scientific">Parelaphostrongylus tenuis</name>
    <name type="common">Meningeal worm</name>
    <dbReference type="NCBI Taxonomy" id="148309"/>
    <lineage>
        <taxon>Eukaryota</taxon>
        <taxon>Metazoa</taxon>
        <taxon>Ecdysozoa</taxon>
        <taxon>Nematoda</taxon>
        <taxon>Chromadorea</taxon>
        <taxon>Rhabditida</taxon>
        <taxon>Rhabditina</taxon>
        <taxon>Rhabditomorpha</taxon>
        <taxon>Strongyloidea</taxon>
        <taxon>Metastrongylidae</taxon>
        <taxon>Parelaphostrongylus</taxon>
    </lineage>
</organism>
<evidence type="ECO:0000313" key="3">
    <source>
        <dbReference type="Proteomes" id="UP001196413"/>
    </source>
</evidence>
<keyword evidence="3" id="KW-1185">Reference proteome</keyword>
<gene>
    <name evidence="2" type="ORF">KIN20_008905</name>
</gene>
<feature type="compositionally biased region" description="Basic and acidic residues" evidence="1">
    <location>
        <begin position="11"/>
        <end position="23"/>
    </location>
</feature>
<protein>
    <submittedName>
        <fullName evidence="2">Uncharacterized protein</fullName>
    </submittedName>
</protein>
<proteinExistence type="predicted"/>
<reference evidence="2" key="1">
    <citation type="submission" date="2021-06" db="EMBL/GenBank/DDBJ databases">
        <title>Parelaphostrongylus tenuis whole genome reference sequence.</title>
        <authorList>
            <person name="Garwood T.J."/>
            <person name="Larsen P.A."/>
            <person name="Fountain-Jones N.M."/>
            <person name="Garbe J.R."/>
            <person name="Macchietto M.G."/>
            <person name="Kania S.A."/>
            <person name="Gerhold R.W."/>
            <person name="Richards J.E."/>
            <person name="Wolf T.M."/>
        </authorList>
    </citation>
    <scope>NUCLEOTIDE SEQUENCE</scope>
    <source>
        <strain evidence="2">MNPRO001-30</strain>
        <tissue evidence="2">Meninges</tissue>
    </source>
</reference>
<dbReference type="AlphaFoldDB" id="A0AAD5MR15"/>
<sequence>MRGKGKARKSIASEDCHEGNGDKIKTKVAEEEEIADYSNNMPMNINEVNTRKDIVAPTVMAKENVKDGYSINLTIAELK</sequence>
<name>A0AAD5MR15_PARTN</name>
<dbReference type="Proteomes" id="UP001196413">
    <property type="component" value="Unassembled WGS sequence"/>
</dbReference>
<evidence type="ECO:0000256" key="1">
    <source>
        <dbReference type="SAM" id="MobiDB-lite"/>
    </source>
</evidence>
<evidence type="ECO:0000313" key="2">
    <source>
        <dbReference type="EMBL" id="KAJ1352531.1"/>
    </source>
</evidence>